<dbReference type="SMR" id="A0A3B6T7Q4"/>
<dbReference type="Gramene" id="TraesKAR7D01G0008740.1">
    <property type="protein sequence ID" value="cds.TraesKAR7D01G0008740.1"/>
    <property type="gene ID" value="TraesKAR7D01G0008740"/>
</dbReference>
<dbReference type="PROSITE" id="PS00086">
    <property type="entry name" value="CYTOCHROME_P450"/>
    <property type="match status" value="1"/>
</dbReference>
<sequence>MLLQEYLPQQWQLLLLLAMLPLLSIFILVGAGWRRGSSTRYHLPPHPPGLPILGNLHRMGALPHQSLREMARQHGPVMMLRLGTVPTLVVSSADAARDVLKTHDADCCSRPDTPGPRRLSYQHNDVAFSPYSEQWRERRKLLVVEFLSKRRIQATWYAREAEVGKLVSGLAVASVNGQGPVCLEDHVFGYMDGFVGTVAFGNMYGTEHFAHKEHFHHVIDEAMMVRSSFSAEDYFPNALGRLVDRLTGVASLRERVFKEFDAFFEMMLGQAKPDNDGCVGLIDVLIGLMKEKHQGPFRVSRDVVKALLTNTFIGAVDTGAVTIIWAMAELVRNPHVLNKVQNEIRTMAGNKERVQQDDVAKLEYLKMVVMETLRLHPALPLLVPRETMRHITVSGYDVPAKTRILVNAWAIGRDPTNWENPEEFIPERFEGEEDVNFNRAQFEFLPFGAGRRMCPGIDMGLATTEFTLANLLYCFDWELPEGLRSEDMSMEEAGGLTIHKKMPLLLVPTRYKCGNAS</sequence>
<evidence type="ECO:0000313" key="13">
    <source>
        <dbReference type="Proteomes" id="UP000019116"/>
    </source>
</evidence>
<dbReference type="OMA" id="KSSXVSA"/>
<dbReference type="Gramene" id="TraesPARA_EIv1.0_2507910.1">
    <property type="protein sequence ID" value="TraesPARA_EIv1.0_2507910.1.CDS"/>
    <property type="gene ID" value="TraesPARA_EIv1.0_2507910"/>
</dbReference>
<proteinExistence type="inferred from homology"/>
<protein>
    <recommendedName>
        <fullName evidence="14">4-hydroxyphenylacetaldehyde oxime monooxygenase</fullName>
    </recommendedName>
</protein>
<comment type="cofactor">
    <cofactor evidence="9">
        <name>heme</name>
        <dbReference type="ChEBI" id="CHEBI:30413"/>
    </cofactor>
</comment>
<dbReference type="Gramene" id="TraesCS7D02G023300.1">
    <property type="protein sequence ID" value="TraesCS7D02G023300.1"/>
    <property type="gene ID" value="TraesCS7D02G023300"/>
</dbReference>
<evidence type="ECO:0008006" key="14">
    <source>
        <dbReference type="Google" id="ProtNLM"/>
    </source>
</evidence>
<evidence type="ECO:0000256" key="8">
    <source>
        <dbReference type="ARBA" id="ARBA00023033"/>
    </source>
</evidence>
<dbReference type="PRINTS" id="PR00385">
    <property type="entry name" value="P450"/>
</dbReference>
<comment type="similarity">
    <text evidence="1 10">Belongs to the cytochrome P450 family.</text>
</comment>
<dbReference type="SUPFAM" id="SSF48264">
    <property type="entry name" value="Cytochrome P450"/>
    <property type="match status" value="1"/>
</dbReference>
<dbReference type="InterPro" id="IPR001128">
    <property type="entry name" value="Cyt_P450"/>
</dbReference>
<reference evidence="12" key="1">
    <citation type="submission" date="2018-08" db="EMBL/GenBank/DDBJ databases">
        <authorList>
            <person name="Rossello M."/>
        </authorList>
    </citation>
    <scope>NUCLEOTIDE SEQUENCE [LARGE SCALE GENOMIC DNA]</scope>
    <source>
        <strain evidence="12">cv. Chinese Spring</strain>
    </source>
</reference>
<keyword evidence="5 11" id="KW-1133">Transmembrane helix</keyword>
<evidence type="ECO:0000256" key="9">
    <source>
        <dbReference type="PIRSR" id="PIRSR602401-1"/>
    </source>
</evidence>
<dbReference type="Gene3D" id="1.10.630.10">
    <property type="entry name" value="Cytochrome P450"/>
    <property type="match status" value="1"/>
</dbReference>
<dbReference type="InterPro" id="IPR002401">
    <property type="entry name" value="Cyt_P450_E_grp-I"/>
</dbReference>
<dbReference type="Gramene" id="TraesJUL7D03G04320800.1">
    <property type="protein sequence ID" value="TraesJUL7D03G04320800.1"/>
    <property type="gene ID" value="TraesJUL7D03G04320800"/>
</dbReference>
<dbReference type="OrthoDB" id="2789670at2759"/>
<evidence type="ECO:0000313" key="12">
    <source>
        <dbReference type="EnsemblPlants" id="TraesCS7D02G023300.1"/>
    </source>
</evidence>
<dbReference type="Gramene" id="TraesCS7D03G0053500.1">
    <property type="protein sequence ID" value="TraesCS7D03G0053500.1.CDS"/>
    <property type="gene ID" value="TraesCS7D03G0053500"/>
</dbReference>
<dbReference type="GO" id="GO:0005506">
    <property type="term" value="F:iron ion binding"/>
    <property type="evidence" value="ECO:0007669"/>
    <property type="project" value="InterPro"/>
</dbReference>
<feature type="transmembrane region" description="Helical" evidence="11">
    <location>
        <begin position="12"/>
        <end position="33"/>
    </location>
</feature>
<evidence type="ECO:0000256" key="3">
    <source>
        <dbReference type="ARBA" id="ARBA00022692"/>
    </source>
</evidence>
<accession>A0A3B6T7Q4</accession>
<dbReference type="STRING" id="4565.A0A3B6T7Q4"/>
<evidence type="ECO:0000256" key="10">
    <source>
        <dbReference type="RuleBase" id="RU000461"/>
    </source>
</evidence>
<dbReference type="GO" id="GO:0016705">
    <property type="term" value="F:oxidoreductase activity, acting on paired donors, with incorporation or reduction of molecular oxygen"/>
    <property type="evidence" value="ECO:0007669"/>
    <property type="project" value="InterPro"/>
</dbReference>
<dbReference type="PANTHER" id="PTHR47955:SF11">
    <property type="entry name" value="4-HYDROXYPHENYLACETALDEHYDE OXIME MONOOXYGENASE"/>
    <property type="match status" value="1"/>
</dbReference>
<keyword evidence="13" id="KW-1185">Reference proteome</keyword>
<dbReference type="Gramene" id="TraesCAD_scaffold_028420_01G000500.1">
    <property type="protein sequence ID" value="TraesCAD_scaffold_028420_01G000500.1"/>
    <property type="gene ID" value="TraesCAD_scaffold_028420_01G000500"/>
</dbReference>
<dbReference type="Gramene" id="TraesWEE_scaffold_025371_01G000500.1">
    <property type="protein sequence ID" value="TraesWEE_scaffold_025371_01G000500.1"/>
    <property type="gene ID" value="TraesWEE_scaffold_025371_01G000500"/>
</dbReference>
<dbReference type="GO" id="GO:0004497">
    <property type="term" value="F:monooxygenase activity"/>
    <property type="evidence" value="ECO:0007669"/>
    <property type="project" value="UniProtKB-KW"/>
</dbReference>
<dbReference type="KEGG" id="taes:123170477"/>
<keyword evidence="11" id="KW-0472">Membrane</keyword>
<dbReference type="CDD" id="cd11072">
    <property type="entry name" value="CYP71-like"/>
    <property type="match status" value="1"/>
</dbReference>
<evidence type="ECO:0000256" key="2">
    <source>
        <dbReference type="ARBA" id="ARBA00022617"/>
    </source>
</evidence>
<feature type="binding site" description="axial binding residue" evidence="9">
    <location>
        <position position="454"/>
    </location>
    <ligand>
        <name>heme</name>
        <dbReference type="ChEBI" id="CHEBI:30413"/>
    </ligand>
    <ligandPart>
        <name>Fe</name>
        <dbReference type="ChEBI" id="CHEBI:18248"/>
    </ligandPart>
</feature>
<keyword evidence="4 9" id="KW-0479">Metal-binding</keyword>
<evidence type="ECO:0000256" key="1">
    <source>
        <dbReference type="ARBA" id="ARBA00010617"/>
    </source>
</evidence>
<evidence type="ECO:0000256" key="11">
    <source>
        <dbReference type="SAM" id="Phobius"/>
    </source>
</evidence>
<dbReference type="FunFam" id="1.10.630.10:FF:000043">
    <property type="entry name" value="Cytochrome P450 99A2"/>
    <property type="match status" value="1"/>
</dbReference>
<dbReference type="Pfam" id="PF00067">
    <property type="entry name" value="p450"/>
    <property type="match status" value="1"/>
</dbReference>
<dbReference type="Proteomes" id="UP000019116">
    <property type="component" value="Chromosome 7D"/>
</dbReference>
<dbReference type="InterPro" id="IPR017972">
    <property type="entry name" value="Cyt_P450_CS"/>
</dbReference>
<keyword evidence="6 10" id="KW-0560">Oxidoreductase</keyword>
<organism evidence="12">
    <name type="scientific">Triticum aestivum</name>
    <name type="common">Wheat</name>
    <dbReference type="NCBI Taxonomy" id="4565"/>
    <lineage>
        <taxon>Eukaryota</taxon>
        <taxon>Viridiplantae</taxon>
        <taxon>Streptophyta</taxon>
        <taxon>Embryophyta</taxon>
        <taxon>Tracheophyta</taxon>
        <taxon>Spermatophyta</taxon>
        <taxon>Magnoliopsida</taxon>
        <taxon>Liliopsida</taxon>
        <taxon>Poales</taxon>
        <taxon>Poaceae</taxon>
        <taxon>BOP clade</taxon>
        <taxon>Pooideae</taxon>
        <taxon>Triticodae</taxon>
        <taxon>Triticeae</taxon>
        <taxon>Triticinae</taxon>
        <taxon>Triticum</taxon>
    </lineage>
</organism>
<evidence type="ECO:0000256" key="4">
    <source>
        <dbReference type="ARBA" id="ARBA00022723"/>
    </source>
</evidence>
<dbReference type="EnsemblPlants" id="TraesCS7D02G023300.1">
    <property type="protein sequence ID" value="TraesCS7D02G023300.1"/>
    <property type="gene ID" value="TraesCS7D02G023300"/>
</dbReference>
<dbReference type="RefSeq" id="XP_044444277.1">
    <property type="nucleotide sequence ID" value="XM_044588342.1"/>
</dbReference>
<gene>
    <name evidence="12" type="primary">LOC123170477</name>
</gene>
<dbReference type="PRINTS" id="PR00463">
    <property type="entry name" value="EP450I"/>
</dbReference>
<keyword evidence="8 10" id="KW-0503">Monooxygenase</keyword>
<dbReference type="InterPro" id="IPR036396">
    <property type="entry name" value="Cyt_P450_sf"/>
</dbReference>
<reference evidence="12" key="2">
    <citation type="submission" date="2018-10" db="UniProtKB">
        <authorList>
            <consortium name="EnsemblPlants"/>
        </authorList>
    </citation>
    <scope>IDENTIFICATION</scope>
</reference>
<dbReference type="Gramene" id="TraesMAC7D03G04269510.1">
    <property type="protein sequence ID" value="TraesMAC7D03G04269510.1"/>
    <property type="gene ID" value="TraesMAC7D03G04269510"/>
</dbReference>
<dbReference type="AlphaFoldDB" id="A0A3B6T7Q4"/>
<keyword evidence="7 9" id="KW-0408">Iron</keyword>
<keyword evidence="3 11" id="KW-0812">Transmembrane</keyword>
<evidence type="ECO:0000256" key="6">
    <source>
        <dbReference type="ARBA" id="ARBA00023002"/>
    </source>
</evidence>
<dbReference type="GO" id="GO:0020037">
    <property type="term" value="F:heme binding"/>
    <property type="evidence" value="ECO:0007669"/>
    <property type="project" value="InterPro"/>
</dbReference>
<name>A0A3B6T7Q4_WHEAT</name>
<dbReference type="PANTHER" id="PTHR47955">
    <property type="entry name" value="CYTOCHROME P450 FAMILY 71 PROTEIN"/>
    <property type="match status" value="1"/>
</dbReference>
<dbReference type="Gramene" id="TraesJAG7D03G04260960.1">
    <property type="protein sequence ID" value="TraesJAG7D03G04260960.1"/>
    <property type="gene ID" value="TraesJAG7D03G04260960"/>
</dbReference>
<evidence type="ECO:0000256" key="7">
    <source>
        <dbReference type="ARBA" id="ARBA00023004"/>
    </source>
</evidence>
<dbReference type="Gramene" id="TraesSYM7D03G04330750.1">
    <property type="protein sequence ID" value="TraesSYM7D03G04330750.1"/>
    <property type="gene ID" value="TraesSYM7D03G04330750"/>
</dbReference>
<evidence type="ECO:0000256" key="5">
    <source>
        <dbReference type="ARBA" id="ARBA00022989"/>
    </source>
</evidence>
<keyword evidence="2 9" id="KW-0349">Heme</keyword>
<dbReference type="GeneID" id="123170477"/>